<feature type="chain" id="PRO_5041907095" description="Secreted protein" evidence="1">
    <location>
        <begin position="25"/>
        <end position="84"/>
    </location>
</feature>
<accession>A0AAE0SW14</accession>
<comment type="caution">
    <text evidence="2">The sequence shown here is derived from an EMBL/GenBank/DDBJ whole genome shotgun (WGS) entry which is preliminary data.</text>
</comment>
<reference evidence="2" key="3">
    <citation type="submission" date="2023-05" db="EMBL/GenBank/DDBJ databases">
        <authorList>
            <person name="Smith C.H."/>
        </authorList>
    </citation>
    <scope>NUCLEOTIDE SEQUENCE</scope>
    <source>
        <strain evidence="2">CHS0354</strain>
        <tissue evidence="2">Mantle</tissue>
    </source>
</reference>
<gene>
    <name evidence="2" type="ORF">CHS0354_020920</name>
</gene>
<protein>
    <recommendedName>
        <fullName evidence="4">Secreted protein</fullName>
    </recommendedName>
</protein>
<dbReference type="AlphaFoldDB" id="A0AAE0SW14"/>
<keyword evidence="1" id="KW-0732">Signal</keyword>
<proteinExistence type="predicted"/>
<name>A0AAE0SW14_9BIVA</name>
<dbReference type="EMBL" id="JAEAOA010001278">
    <property type="protein sequence ID" value="KAK3598804.1"/>
    <property type="molecule type" value="Genomic_DNA"/>
</dbReference>
<organism evidence="2 3">
    <name type="scientific">Potamilus streckersoni</name>
    <dbReference type="NCBI Taxonomy" id="2493646"/>
    <lineage>
        <taxon>Eukaryota</taxon>
        <taxon>Metazoa</taxon>
        <taxon>Spiralia</taxon>
        <taxon>Lophotrochozoa</taxon>
        <taxon>Mollusca</taxon>
        <taxon>Bivalvia</taxon>
        <taxon>Autobranchia</taxon>
        <taxon>Heteroconchia</taxon>
        <taxon>Palaeoheterodonta</taxon>
        <taxon>Unionida</taxon>
        <taxon>Unionoidea</taxon>
        <taxon>Unionidae</taxon>
        <taxon>Ambleminae</taxon>
        <taxon>Lampsilini</taxon>
        <taxon>Potamilus</taxon>
    </lineage>
</organism>
<evidence type="ECO:0000313" key="3">
    <source>
        <dbReference type="Proteomes" id="UP001195483"/>
    </source>
</evidence>
<evidence type="ECO:0000256" key="1">
    <source>
        <dbReference type="SAM" id="SignalP"/>
    </source>
</evidence>
<feature type="signal peptide" evidence="1">
    <location>
        <begin position="1"/>
        <end position="24"/>
    </location>
</feature>
<sequence length="84" mass="9197">MIYTKMETILALALVCLVIRSAIAQSFNTDLRINGGRSLDGSRIENLRGFGPCSPYLCNIRECISNEDNLTYGCKCNCNGTGQT</sequence>
<evidence type="ECO:0000313" key="2">
    <source>
        <dbReference type="EMBL" id="KAK3598804.1"/>
    </source>
</evidence>
<evidence type="ECO:0008006" key="4">
    <source>
        <dbReference type="Google" id="ProtNLM"/>
    </source>
</evidence>
<keyword evidence="3" id="KW-1185">Reference proteome</keyword>
<dbReference type="Proteomes" id="UP001195483">
    <property type="component" value="Unassembled WGS sequence"/>
</dbReference>
<reference evidence="2" key="1">
    <citation type="journal article" date="2021" name="Genome Biol. Evol.">
        <title>A High-Quality Reference Genome for a Parasitic Bivalve with Doubly Uniparental Inheritance (Bivalvia: Unionida).</title>
        <authorList>
            <person name="Smith C.H."/>
        </authorList>
    </citation>
    <scope>NUCLEOTIDE SEQUENCE</scope>
    <source>
        <strain evidence="2">CHS0354</strain>
    </source>
</reference>
<reference evidence="2" key="2">
    <citation type="journal article" date="2021" name="Genome Biol. Evol.">
        <title>Developing a high-quality reference genome for a parasitic bivalve with doubly uniparental inheritance (Bivalvia: Unionida).</title>
        <authorList>
            <person name="Smith C.H."/>
        </authorList>
    </citation>
    <scope>NUCLEOTIDE SEQUENCE</scope>
    <source>
        <strain evidence="2">CHS0354</strain>
        <tissue evidence="2">Mantle</tissue>
    </source>
</reference>